<evidence type="ECO:0000256" key="1">
    <source>
        <dbReference type="SAM" id="MobiDB-lite"/>
    </source>
</evidence>
<evidence type="ECO:0000313" key="2">
    <source>
        <dbReference type="EnsemblMetazoa" id="Aqu2.1.33777_001"/>
    </source>
</evidence>
<feature type="region of interest" description="Disordered" evidence="1">
    <location>
        <begin position="17"/>
        <end position="44"/>
    </location>
</feature>
<protein>
    <submittedName>
        <fullName evidence="2">Uncharacterized protein</fullName>
    </submittedName>
</protein>
<name>A0A1X7V2H9_AMPQE</name>
<accession>A0A1X7V2H9</accession>
<feature type="compositionally biased region" description="Low complexity" evidence="1">
    <location>
        <begin position="20"/>
        <end position="44"/>
    </location>
</feature>
<proteinExistence type="predicted"/>
<dbReference type="AlphaFoldDB" id="A0A1X7V2H9"/>
<dbReference type="EnsemblMetazoa" id="Aqu2.1.33777_001">
    <property type="protein sequence ID" value="Aqu2.1.33777_001"/>
    <property type="gene ID" value="Aqu2.1.33777"/>
</dbReference>
<dbReference type="InParanoid" id="A0A1X7V2H9"/>
<reference evidence="2" key="1">
    <citation type="submission" date="2017-05" db="UniProtKB">
        <authorList>
            <consortium name="EnsemblMetazoa"/>
        </authorList>
    </citation>
    <scope>IDENTIFICATION</scope>
</reference>
<sequence>MGSTSSEALVNTAKLVSNPGGFSVSESGLSGSSNGSASASCKSSFSSPACLTLLEQVKVIALTVEAAHAAAVLKNPFLSDT</sequence>
<organism evidence="2">
    <name type="scientific">Amphimedon queenslandica</name>
    <name type="common">Sponge</name>
    <dbReference type="NCBI Taxonomy" id="400682"/>
    <lineage>
        <taxon>Eukaryota</taxon>
        <taxon>Metazoa</taxon>
        <taxon>Porifera</taxon>
        <taxon>Demospongiae</taxon>
        <taxon>Heteroscleromorpha</taxon>
        <taxon>Haplosclerida</taxon>
        <taxon>Niphatidae</taxon>
        <taxon>Amphimedon</taxon>
    </lineage>
</organism>